<feature type="compositionally biased region" description="Pro residues" evidence="1">
    <location>
        <begin position="1"/>
        <end position="11"/>
    </location>
</feature>
<dbReference type="Proteomes" id="UP000799770">
    <property type="component" value="Unassembled WGS sequence"/>
</dbReference>
<evidence type="ECO:0000256" key="2">
    <source>
        <dbReference type="SAM" id="Phobius"/>
    </source>
</evidence>
<sequence>MDYPPSAPLPTPHGEADGPSTSHSTSVVVVSVVVSLVLISALLFAFCSIHKRRRKRKQTTLLPVATGVPLNTFTPSDGVLTADGEVYEQHHLTRRRTSTGTEETIWSFGSIRRTLSRPLRRRQASVDALSPYPAEAPPPYDAIERQAAKGTAPASEPYTQPTVEPTSSDHAAVDVVSTQPTSLPPTTVTQEIRNSSVANQS</sequence>
<accession>A0A6A5YRS0</accession>
<protein>
    <submittedName>
        <fullName evidence="3">Uncharacterized protein</fullName>
    </submittedName>
</protein>
<evidence type="ECO:0000313" key="3">
    <source>
        <dbReference type="EMBL" id="KAF2108778.1"/>
    </source>
</evidence>
<feature type="compositionally biased region" description="Polar residues" evidence="1">
    <location>
        <begin position="157"/>
        <end position="169"/>
    </location>
</feature>
<keyword evidence="2" id="KW-1133">Transmembrane helix</keyword>
<name>A0A6A5YRS0_9PLEO</name>
<evidence type="ECO:0000256" key="1">
    <source>
        <dbReference type="SAM" id="MobiDB-lite"/>
    </source>
</evidence>
<organism evidence="3 4">
    <name type="scientific">Lophiotrema nucula</name>
    <dbReference type="NCBI Taxonomy" id="690887"/>
    <lineage>
        <taxon>Eukaryota</taxon>
        <taxon>Fungi</taxon>
        <taxon>Dikarya</taxon>
        <taxon>Ascomycota</taxon>
        <taxon>Pezizomycotina</taxon>
        <taxon>Dothideomycetes</taxon>
        <taxon>Pleosporomycetidae</taxon>
        <taxon>Pleosporales</taxon>
        <taxon>Lophiotremataceae</taxon>
        <taxon>Lophiotrema</taxon>
    </lineage>
</organism>
<feature type="transmembrane region" description="Helical" evidence="2">
    <location>
        <begin position="27"/>
        <end position="49"/>
    </location>
</feature>
<dbReference type="AlphaFoldDB" id="A0A6A5YRS0"/>
<keyword evidence="2" id="KW-0472">Membrane</keyword>
<keyword evidence="2" id="KW-0812">Transmembrane</keyword>
<keyword evidence="4" id="KW-1185">Reference proteome</keyword>
<evidence type="ECO:0000313" key="4">
    <source>
        <dbReference type="Proteomes" id="UP000799770"/>
    </source>
</evidence>
<dbReference type="EMBL" id="ML977345">
    <property type="protein sequence ID" value="KAF2108778.1"/>
    <property type="molecule type" value="Genomic_DNA"/>
</dbReference>
<reference evidence="3" key="1">
    <citation type="journal article" date="2020" name="Stud. Mycol.">
        <title>101 Dothideomycetes genomes: a test case for predicting lifestyles and emergence of pathogens.</title>
        <authorList>
            <person name="Haridas S."/>
            <person name="Albert R."/>
            <person name="Binder M."/>
            <person name="Bloem J."/>
            <person name="Labutti K."/>
            <person name="Salamov A."/>
            <person name="Andreopoulos B."/>
            <person name="Baker S."/>
            <person name="Barry K."/>
            <person name="Bills G."/>
            <person name="Bluhm B."/>
            <person name="Cannon C."/>
            <person name="Castanera R."/>
            <person name="Culley D."/>
            <person name="Daum C."/>
            <person name="Ezra D."/>
            <person name="Gonzalez J."/>
            <person name="Henrissat B."/>
            <person name="Kuo A."/>
            <person name="Liang C."/>
            <person name="Lipzen A."/>
            <person name="Lutzoni F."/>
            <person name="Magnuson J."/>
            <person name="Mondo S."/>
            <person name="Nolan M."/>
            <person name="Ohm R."/>
            <person name="Pangilinan J."/>
            <person name="Park H.-J."/>
            <person name="Ramirez L."/>
            <person name="Alfaro M."/>
            <person name="Sun H."/>
            <person name="Tritt A."/>
            <person name="Yoshinaga Y."/>
            <person name="Zwiers L.-H."/>
            <person name="Turgeon B."/>
            <person name="Goodwin S."/>
            <person name="Spatafora J."/>
            <person name="Crous P."/>
            <person name="Grigoriev I."/>
        </authorList>
    </citation>
    <scope>NUCLEOTIDE SEQUENCE</scope>
    <source>
        <strain evidence="3">CBS 627.86</strain>
    </source>
</reference>
<gene>
    <name evidence="3" type="ORF">BDV96DRAFT_652393</name>
</gene>
<feature type="compositionally biased region" description="Polar residues" evidence="1">
    <location>
        <begin position="176"/>
        <end position="201"/>
    </location>
</feature>
<feature type="region of interest" description="Disordered" evidence="1">
    <location>
        <begin position="1"/>
        <end position="22"/>
    </location>
</feature>
<feature type="region of interest" description="Disordered" evidence="1">
    <location>
        <begin position="125"/>
        <end position="201"/>
    </location>
</feature>
<proteinExistence type="predicted"/>